<organism evidence="5 6">
    <name type="scientific">Roseofilum reptotaenium AO1-A</name>
    <dbReference type="NCBI Taxonomy" id="1925591"/>
    <lineage>
        <taxon>Bacteria</taxon>
        <taxon>Bacillati</taxon>
        <taxon>Cyanobacteriota</taxon>
        <taxon>Cyanophyceae</taxon>
        <taxon>Desertifilales</taxon>
        <taxon>Desertifilaceae</taxon>
        <taxon>Roseofilum</taxon>
    </lineage>
</organism>
<evidence type="ECO:0000259" key="4">
    <source>
        <dbReference type="PROSITE" id="PS50110"/>
    </source>
</evidence>
<evidence type="ECO:0000256" key="1">
    <source>
        <dbReference type="ARBA" id="ARBA00022553"/>
    </source>
</evidence>
<dbReference type="Gene3D" id="3.40.50.2300">
    <property type="match status" value="1"/>
</dbReference>
<feature type="domain" description="Response regulatory" evidence="4">
    <location>
        <begin position="3"/>
        <end position="118"/>
    </location>
</feature>
<dbReference type="EMBL" id="MLAW01000049">
    <property type="protein sequence ID" value="OJJ19792.1"/>
    <property type="molecule type" value="Genomic_DNA"/>
</dbReference>
<dbReference type="Proteomes" id="UP000183940">
    <property type="component" value="Unassembled WGS sequence"/>
</dbReference>
<evidence type="ECO:0000256" key="3">
    <source>
        <dbReference type="PROSITE-ProRule" id="PRU00169"/>
    </source>
</evidence>
<sequence length="229" mass="25371">MSTVFVFEDSSAQRAAIAQLLRSVGFEILEAGDGLDALSQIRQHLPDVVVADIISPHLNGYQLCLALKRDPKTRHIPVIFCSVKNDELDRVRALTIADGYIAKPFQPPELVETLISKLLKQGKSCFHPTPADDWTEAGLMWLQDFENQEWAVQAFEKALALEPNHDLAGKLKAVALGEVEKSRHCEACRYYYGGSPGGNLLVCAIHPHGPKSDCCRDWESKYHCSSNVA</sequence>
<proteinExistence type="predicted"/>
<keyword evidence="1 3" id="KW-0597">Phosphoprotein</keyword>
<dbReference type="InterPro" id="IPR001789">
    <property type="entry name" value="Sig_transdc_resp-reg_receiver"/>
</dbReference>
<keyword evidence="2" id="KW-0902">Two-component regulatory system</keyword>
<dbReference type="PANTHER" id="PTHR44591">
    <property type="entry name" value="STRESS RESPONSE REGULATOR PROTEIN 1"/>
    <property type="match status" value="1"/>
</dbReference>
<dbReference type="InterPro" id="IPR050595">
    <property type="entry name" value="Bact_response_regulator"/>
</dbReference>
<evidence type="ECO:0000256" key="2">
    <source>
        <dbReference type="ARBA" id="ARBA00023012"/>
    </source>
</evidence>
<protein>
    <recommendedName>
        <fullName evidence="4">Response regulatory domain-containing protein</fullName>
    </recommendedName>
</protein>
<dbReference type="SUPFAM" id="SSF52172">
    <property type="entry name" value="CheY-like"/>
    <property type="match status" value="1"/>
</dbReference>
<dbReference type="Pfam" id="PF00072">
    <property type="entry name" value="Response_reg"/>
    <property type="match status" value="1"/>
</dbReference>
<keyword evidence="6" id="KW-1185">Reference proteome</keyword>
<dbReference type="STRING" id="1925591.BI308_21005"/>
<dbReference type="InterPro" id="IPR011006">
    <property type="entry name" value="CheY-like_superfamily"/>
</dbReference>
<name>A0A1L9QLS3_9CYAN</name>
<accession>A0A1L9QLS3</accession>
<dbReference type="PROSITE" id="PS50110">
    <property type="entry name" value="RESPONSE_REGULATORY"/>
    <property type="match status" value="1"/>
</dbReference>
<dbReference type="GO" id="GO:0000160">
    <property type="term" value="P:phosphorelay signal transduction system"/>
    <property type="evidence" value="ECO:0007669"/>
    <property type="project" value="UniProtKB-KW"/>
</dbReference>
<dbReference type="PANTHER" id="PTHR44591:SF14">
    <property type="entry name" value="PROTEIN PILG"/>
    <property type="match status" value="1"/>
</dbReference>
<dbReference type="SMART" id="SM00448">
    <property type="entry name" value="REC"/>
    <property type="match status" value="1"/>
</dbReference>
<comment type="caution">
    <text evidence="5">The sequence shown here is derived from an EMBL/GenBank/DDBJ whole genome shotgun (WGS) entry which is preliminary data.</text>
</comment>
<reference evidence="5" key="1">
    <citation type="submission" date="2016-10" db="EMBL/GenBank/DDBJ databases">
        <title>CRISPR-Cas defence system in Roseofilum reptotaenium: evidence of a bacteriophage-cyanobacterium arms race in the coral black band disease.</title>
        <authorList>
            <person name="Buerger P."/>
            <person name="Wood-Charlson E.M."/>
            <person name="Weynberg K.D."/>
            <person name="Willis B."/>
            <person name="Van Oppen M.J."/>
        </authorList>
    </citation>
    <scope>NUCLEOTIDE SEQUENCE [LARGE SCALE GENOMIC DNA]</scope>
    <source>
        <strain evidence="5">AO1-A</strain>
    </source>
</reference>
<evidence type="ECO:0000313" key="5">
    <source>
        <dbReference type="EMBL" id="OJJ19792.1"/>
    </source>
</evidence>
<dbReference type="AlphaFoldDB" id="A0A1L9QLS3"/>
<gene>
    <name evidence="5" type="ORF">BI308_21005</name>
</gene>
<evidence type="ECO:0000313" key="6">
    <source>
        <dbReference type="Proteomes" id="UP000183940"/>
    </source>
</evidence>
<feature type="modified residue" description="4-aspartylphosphate" evidence="3">
    <location>
        <position position="52"/>
    </location>
</feature>